<reference evidence="1 2" key="1">
    <citation type="journal article" date="2020" name="Cell">
        <title>Large-Scale Comparative Analyses of Tick Genomes Elucidate Their Genetic Diversity and Vector Capacities.</title>
        <authorList>
            <consortium name="Tick Genome and Microbiome Consortium (TIGMIC)"/>
            <person name="Jia N."/>
            <person name="Wang J."/>
            <person name="Shi W."/>
            <person name="Du L."/>
            <person name="Sun Y."/>
            <person name="Zhan W."/>
            <person name="Jiang J.F."/>
            <person name="Wang Q."/>
            <person name="Zhang B."/>
            <person name="Ji P."/>
            <person name="Bell-Sakyi L."/>
            <person name="Cui X.M."/>
            <person name="Yuan T.T."/>
            <person name="Jiang B.G."/>
            <person name="Yang W.F."/>
            <person name="Lam T.T."/>
            <person name="Chang Q.C."/>
            <person name="Ding S.J."/>
            <person name="Wang X.J."/>
            <person name="Zhu J.G."/>
            <person name="Ruan X.D."/>
            <person name="Zhao L."/>
            <person name="Wei J.T."/>
            <person name="Ye R.Z."/>
            <person name="Que T.C."/>
            <person name="Du C.H."/>
            <person name="Zhou Y.H."/>
            <person name="Cheng J.X."/>
            <person name="Dai P.F."/>
            <person name="Guo W.B."/>
            <person name="Han X.H."/>
            <person name="Huang E.J."/>
            <person name="Li L.F."/>
            <person name="Wei W."/>
            <person name="Gao Y.C."/>
            <person name="Liu J.Z."/>
            <person name="Shao H.Z."/>
            <person name="Wang X."/>
            <person name="Wang C.C."/>
            <person name="Yang T.C."/>
            <person name="Huo Q.B."/>
            <person name="Li W."/>
            <person name="Chen H.Y."/>
            <person name="Chen S.E."/>
            <person name="Zhou L.G."/>
            <person name="Ni X.B."/>
            <person name="Tian J.H."/>
            <person name="Sheng Y."/>
            <person name="Liu T."/>
            <person name="Pan Y.S."/>
            <person name="Xia L.Y."/>
            <person name="Li J."/>
            <person name="Zhao F."/>
            <person name="Cao W.C."/>
        </authorList>
    </citation>
    <scope>NUCLEOTIDE SEQUENCE [LARGE SCALE GENOMIC DNA]</scope>
    <source>
        <strain evidence="1">Iper-2018</strain>
    </source>
</reference>
<evidence type="ECO:0000313" key="2">
    <source>
        <dbReference type="Proteomes" id="UP000805193"/>
    </source>
</evidence>
<dbReference type="EMBL" id="JABSTQ010009302">
    <property type="protein sequence ID" value="KAG0430658.1"/>
    <property type="molecule type" value="Genomic_DNA"/>
</dbReference>
<evidence type="ECO:0000313" key="1">
    <source>
        <dbReference type="EMBL" id="KAG0430658.1"/>
    </source>
</evidence>
<protein>
    <submittedName>
        <fullName evidence="1">Uncharacterized protein</fullName>
    </submittedName>
</protein>
<organism evidence="1 2">
    <name type="scientific">Ixodes persulcatus</name>
    <name type="common">Taiga tick</name>
    <dbReference type="NCBI Taxonomy" id="34615"/>
    <lineage>
        <taxon>Eukaryota</taxon>
        <taxon>Metazoa</taxon>
        <taxon>Ecdysozoa</taxon>
        <taxon>Arthropoda</taxon>
        <taxon>Chelicerata</taxon>
        <taxon>Arachnida</taxon>
        <taxon>Acari</taxon>
        <taxon>Parasitiformes</taxon>
        <taxon>Ixodida</taxon>
        <taxon>Ixodoidea</taxon>
        <taxon>Ixodidae</taxon>
        <taxon>Ixodinae</taxon>
        <taxon>Ixodes</taxon>
    </lineage>
</organism>
<dbReference type="Proteomes" id="UP000805193">
    <property type="component" value="Unassembled WGS sequence"/>
</dbReference>
<sequence length="782" mass="86287">MVSEDDILALSACKSLKDVKLLDLSNRGLRVLEPCNFRGLRNLECLDLSGNSLRTVPDLELPKLQSLNVEENLIQDLTFLKSYPNLTELMVTGNPIVSADRNIAVSLLPELASLDGSSCSSLRKLEACGDKKLLPQIASMWEVYFQGRLGPDMSDDDVALLKKDFLRQLRRANVQCNEFPPKFKKFKVESLGEEIFEEKVSQLRNRSLRTPRKNVEVGGASLASSPRVSRKLLSTPKEGSTPSKPASPTKRSCPNGNRKEAQSLETTPLKAYLSSKGSSTTPNACELRCSPTKKAKALEAQAPKAPRKSLQKAFSEEDARQKIKRTIKGAKVLAFLRCHSLDPNDSGTQVWQAGFEPTHAAMGTSQSVFATCGGRIVNFIDCSTGTVVKRYRHSNPKEEFFCLAWSVLPIEGRPSAVLAVAGKACQVSLIHPEQLVCYHSFDAHKKHINCLTFCPQHPTWLLSGSTDDTIHLWDIGAPTVPSYSTKVEKLLTLQPKCEILQLRVSSKHRLLLAACHGGLFAWDFDEGSLVKTDRSPCVQFELPGKDGIRVEKQPVVDGLVLTSDDVVVSKCSGSGMIGRWSLSANLKSRDRHARKVQRLRVSYEQTCCWSDTQVDYFYPSATTDIVACGDDAGAIWLYDLANGGDTLMPPLKTLHWPATLESKGFSVDEKGGKDVSFADYVDADSSLVICGAMIVEDIIAQVVGEPVAEAEDDVDDEEKEVEETPIRPSTPEVMDALNVSRLFFSFEEGEEDALRLVHSLEHKLMTITSQEKKQRMITGYFG</sequence>
<comment type="caution">
    <text evidence="1">The sequence shown here is derived from an EMBL/GenBank/DDBJ whole genome shotgun (WGS) entry which is preliminary data.</text>
</comment>
<name>A0AC60QCW1_IXOPE</name>
<gene>
    <name evidence="1" type="ORF">HPB47_022493</name>
</gene>
<keyword evidence="2" id="KW-1185">Reference proteome</keyword>
<accession>A0AC60QCW1</accession>
<proteinExistence type="predicted"/>